<keyword evidence="2" id="KW-0004">4Fe-4S</keyword>
<dbReference type="Gene3D" id="3.20.20.20">
    <property type="entry name" value="Dihydropteroate synthase-like"/>
    <property type="match status" value="1"/>
</dbReference>
<evidence type="ECO:0000313" key="4">
    <source>
        <dbReference type="EMBL" id="KAA6322993.1"/>
    </source>
</evidence>
<dbReference type="EC" id="1.17.7.3" evidence="4"/>
<dbReference type="InterPro" id="IPR058578">
    <property type="entry name" value="IspG_TIM"/>
</dbReference>
<comment type="cofactor">
    <cofactor evidence="1">
        <name>[4Fe-4S] cluster</name>
        <dbReference type="ChEBI" id="CHEBI:49883"/>
    </cofactor>
</comment>
<dbReference type="PANTHER" id="PTHR30454:SF0">
    <property type="entry name" value="4-HYDROXY-3-METHYLBUT-2-EN-1-YL DIPHOSPHATE SYNTHASE (FERREDOXIN), CHLOROPLASTIC"/>
    <property type="match status" value="1"/>
</dbReference>
<dbReference type="GO" id="GO:0051539">
    <property type="term" value="F:4 iron, 4 sulfur cluster binding"/>
    <property type="evidence" value="ECO:0007669"/>
    <property type="project" value="UniProtKB-KW"/>
</dbReference>
<keyword evidence="2" id="KW-0408">Iron</keyword>
<dbReference type="GO" id="GO:0019288">
    <property type="term" value="P:isopentenyl diphosphate biosynthetic process, methylerythritol 4-phosphate pathway"/>
    <property type="evidence" value="ECO:0007669"/>
    <property type="project" value="TreeGrafter"/>
</dbReference>
<dbReference type="GO" id="GO:0046429">
    <property type="term" value="F:4-hydroxy-3-methylbut-2-en-1-yl diphosphate synthase activity (ferredoxin)"/>
    <property type="evidence" value="ECO:0007669"/>
    <property type="project" value="InterPro"/>
</dbReference>
<dbReference type="Pfam" id="PF04551">
    <property type="entry name" value="GcpE"/>
    <property type="match status" value="1"/>
</dbReference>
<comment type="caution">
    <text evidence="4">The sequence shown here is derived from an EMBL/GenBank/DDBJ whole genome shotgun (WGS) entry which is preliminary data.</text>
</comment>
<accession>A0A5J4QQR3</accession>
<keyword evidence="2" id="KW-0479">Metal-binding</keyword>
<evidence type="ECO:0000259" key="3">
    <source>
        <dbReference type="Pfam" id="PF04551"/>
    </source>
</evidence>
<feature type="domain" description="IspG TIM-barrel" evidence="3">
    <location>
        <begin position="14"/>
        <end position="81"/>
    </location>
</feature>
<proteinExistence type="predicted"/>
<organism evidence="4">
    <name type="scientific">termite gut metagenome</name>
    <dbReference type="NCBI Taxonomy" id="433724"/>
    <lineage>
        <taxon>unclassified sequences</taxon>
        <taxon>metagenomes</taxon>
        <taxon>organismal metagenomes</taxon>
    </lineage>
</organism>
<reference evidence="4" key="1">
    <citation type="submission" date="2019-03" db="EMBL/GenBank/DDBJ databases">
        <title>Single cell metagenomics reveals metabolic interactions within the superorganism composed of flagellate Streblomastix strix and complex community of Bacteroidetes bacteria on its surface.</title>
        <authorList>
            <person name="Treitli S.C."/>
            <person name="Kolisko M."/>
            <person name="Husnik F."/>
            <person name="Keeling P."/>
            <person name="Hampl V."/>
        </authorList>
    </citation>
    <scope>NUCLEOTIDE SEQUENCE</scope>
    <source>
        <strain evidence="4">STM</strain>
    </source>
</reference>
<protein>
    <submittedName>
        <fullName evidence="4">4-hydroxy-3-methylbut-2-en-1-yl diphosphate synthase (Flavodoxin)</fullName>
        <ecNumber evidence="4">1.17.7.3</ecNumber>
    </submittedName>
</protein>
<dbReference type="EMBL" id="SNRY01002907">
    <property type="protein sequence ID" value="KAA6322993.1"/>
    <property type="molecule type" value="Genomic_DNA"/>
</dbReference>
<dbReference type="GO" id="GO:0016114">
    <property type="term" value="P:terpenoid biosynthetic process"/>
    <property type="evidence" value="ECO:0007669"/>
    <property type="project" value="InterPro"/>
</dbReference>
<evidence type="ECO:0000256" key="1">
    <source>
        <dbReference type="ARBA" id="ARBA00001966"/>
    </source>
</evidence>
<keyword evidence="4" id="KW-0560">Oxidoreductase</keyword>
<dbReference type="InterPro" id="IPR011005">
    <property type="entry name" value="Dihydropteroate_synth-like_sf"/>
</dbReference>
<dbReference type="PANTHER" id="PTHR30454">
    <property type="entry name" value="4-HYDROXY-3-METHYLBUT-2-EN-1-YL DIPHOSPHATE SYNTHASE"/>
    <property type="match status" value="1"/>
</dbReference>
<gene>
    <name evidence="4" type="ORF">EZS27_027520</name>
</gene>
<dbReference type="AlphaFoldDB" id="A0A5J4QQR3"/>
<name>A0A5J4QQR3_9ZZZZ</name>
<dbReference type="GO" id="GO:0141197">
    <property type="term" value="F:4-hydroxy-3-methylbut-2-enyl-diphosphate synthase activity (flavodoxin)"/>
    <property type="evidence" value="ECO:0007669"/>
    <property type="project" value="UniProtKB-EC"/>
</dbReference>
<sequence length="91" mass="10130">MHYENMFNYSRRLTSEVHIGAVPLGGNHPIRLQSMTNVSTQDIEACVEQTKRIADAGGEYVRLTTQGIKEAGNLREINASLRSQGYLIPLV</sequence>
<keyword evidence="2" id="KW-0411">Iron-sulfur</keyword>
<dbReference type="InterPro" id="IPR004588">
    <property type="entry name" value="IspG_bac-typ"/>
</dbReference>
<feature type="non-terminal residue" evidence="4">
    <location>
        <position position="91"/>
    </location>
</feature>
<evidence type="ECO:0000256" key="2">
    <source>
        <dbReference type="ARBA" id="ARBA00022485"/>
    </source>
</evidence>